<feature type="transmembrane region" description="Helical" evidence="6">
    <location>
        <begin position="660"/>
        <end position="681"/>
    </location>
</feature>
<dbReference type="InterPro" id="IPR003838">
    <property type="entry name" value="ABC3_permease_C"/>
</dbReference>
<keyword evidence="5 6" id="KW-0472">Membrane</keyword>
<feature type="transmembrane region" description="Helical" evidence="6">
    <location>
        <begin position="365"/>
        <end position="386"/>
    </location>
</feature>
<dbReference type="GO" id="GO:0005886">
    <property type="term" value="C:plasma membrane"/>
    <property type="evidence" value="ECO:0007669"/>
    <property type="project" value="UniProtKB-SubCell"/>
</dbReference>
<protein>
    <submittedName>
        <fullName evidence="8">FtsX-like permease family protein</fullName>
    </submittedName>
</protein>
<keyword evidence="3 6" id="KW-0812">Transmembrane</keyword>
<evidence type="ECO:0000256" key="5">
    <source>
        <dbReference type="ARBA" id="ARBA00023136"/>
    </source>
</evidence>
<dbReference type="Proteomes" id="UP000051298">
    <property type="component" value="Unassembled WGS sequence"/>
</dbReference>
<comment type="subcellular location">
    <subcellularLocation>
        <location evidence="1">Cell membrane</location>
        <topology evidence="1">Multi-pass membrane protein</topology>
    </subcellularLocation>
</comment>
<dbReference type="InterPro" id="IPR038766">
    <property type="entry name" value="Membrane_comp_ABC_pdt"/>
</dbReference>
<dbReference type="Pfam" id="PF02687">
    <property type="entry name" value="FtsX"/>
    <property type="match status" value="2"/>
</dbReference>
<feature type="transmembrane region" description="Helical" evidence="6">
    <location>
        <begin position="319"/>
        <end position="344"/>
    </location>
</feature>
<sequence length="795" mass="84117">MIRAGAQALWSHWARHRLQLLVVIIGLALATGLWTGVQAINAEARVSYDRAASALGQTNLQQITRADGPLRLADFVALRRAGWLVSPIAQGGLRGTGLEVLGFDPFTAPQGAAVPDLRGAGDLSAFLVPPGVVFVHPETVGRLPDGLPPARVLDTIAPGRLVTDLSIAMQLLRSDTLSSIIVLENQPQGRTPLSDLDASYMLSAPSEGSDIARLTDSFHLNLTAFGLLSFAVGLFIVHAAIGLAFEQRRVLFRTLRALGLPQRALVGLLAAEAFVLATVGGSLGIVLGYVVAAALLPGVAATLSGLYGASVSGSLSLSPIWWLTGFVMAYIGAAAAAGSSLWQLSRLPILAPAMPRAWARANARTARIQAFGGLGLLTAALILGVAGDGLVAGFACLAALLLGAALLVPTALTLIIRGLSRFGTGVVTRWVWADTRQQIPALSLALMALLLALSANVGVSTMVGSFRGTFIGWLDQRLASDLYVTTRTPAEAAAFQDFVADDVHAILPIISADITLGGTPGEVFGIKDHATYRDHWPLLEGAPDVWDRVAAGTGVLVNEQLARRDDLWTGATLTLAPDWRMQIVGVYSDYGNPAGQAIIGYDTFSARFPDISPLRFAISADAPAALRDRIVMDFGLPPDNTINQEEVKAFSLEVFEQTFLVTRALNVLTLGVAGFALWASLTTVATMRLPQLAPVWALGLTRRHLATLEMGRALVLALLTAVLAVPVGLGLAWVLLAIVNVEAFGWRLPMQVFPWDWAQLLLWALVGAALAAALPMRSIAKLPPSELLKVFAHAR</sequence>
<feature type="transmembrane region" description="Helical" evidence="6">
    <location>
        <begin position="266"/>
        <end position="299"/>
    </location>
</feature>
<feature type="domain" description="ABC3 transporter permease C-terminal" evidence="7">
    <location>
        <begin position="224"/>
        <end position="348"/>
    </location>
</feature>
<feature type="transmembrane region" description="Helical" evidence="6">
    <location>
        <begin position="439"/>
        <end position="459"/>
    </location>
</feature>
<evidence type="ECO:0000256" key="3">
    <source>
        <dbReference type="ARBA" id="ARBA00022692"/>
    </source>
</evidence>
<feature type="transmembrane region" description="Helical" evidence="6">
    <location>
        <begin position="757"/>
        <end position="776"/>
    </location>
</feature>
<feature type="domain" description="ABC3 transporter permease C-terminal" evidence="7">
    <location>
        <begin position="666"/>
        <end position="784"/>
    </location>
</feature>
<dbReference type="AlphaFoldDB" id="A0A0P1FGW4"/>
<evidence type="ECO:0000256" key="6">
    <source>
        <dbReference type="SAM" id="Phobius"/>
    </source>
</evidence>
<dbReference type="PANTHER" id="PTHR30287">
    <property type="entry name" value="MEMBRANE COMPONENT OF PREDICTED ABC SUPERFAMILY METABOLITE UPTAKE TRANSPORTER"/>
    <property type="match status" value="1"/>
</dbReference>
<feature type="transmembrane region" description="Helical" evidence="6">
    <location>
        <begin position="713"/>
        <end position="737"/>
    </location>
</feature>
<dbReference type="EMBL" id="CYRX01000007">
    <property type="protein sequence ID" value="CUH58883.1"/>
    <property type="molecule type" value="Genomic_DNA"/>
</dbReference>
<organism evidence="8 9">
    <name type="scientific">Thalassobacter stenotrophicus</name>
    <dbReference type="NCBI Taxonomy" id="266809"/>
    <lineage>
        <taxon>Bacteria</taxon>
        <taxon>Pseudomonadati</taxon>
        <taxon>Pseudomonadota</taxon>
        <taxon>Alphaproteobacteria</taxon>
        <taxon>Rhodobacterales</taxon>
        <taxon>Roseobacteraceae</taxon>
        <taxon>Thalassobacter</taxon>
    </lineage>
</organism>
<dbReference type="STRING" id="266809.PM03_07940"/>
<evidence type="ECO:0000256" key="1">
    <source>
        <dbReference type="ARBA" id="ARBA00004651"/>
    </source>
</evidence>
<gene>
    <name evidence="8" type="ORF">THS5294_00163</name>
</gene>
<feature type="transmembrane region" description="Helical" evidence="6">
    <location>
        <begin position="392"/>
        <end position="419"/>
    </location>
</feature>
<feature type="transmembrane region" description="Helical" evidence="6">
    <location>
        <begin position="222"/>
        <end position="245"/>
    </location>
</feature>
<proteinExistence type="predicted"/>
<keyword evidence="4 6" id="KW-1133">Transmembrane helix</keyword>
<reference evidence="8 9" key="1">
    <citation type="submission" date="2015-09" db="EMBL/GenBank/DDBJ databases">
        <authorList>
            <consortium name="Swine Surveillance"/>
        </authorList>
    </citation>
    <scope>NUCLEOTIDE SEQUENCE [LARGE SCALE GENOMIC DNA]</scope>
    <source>
        <strain evidence="8 9">CECT 5294</strain>
    </source>
</reference>
<name>A0A0P1FGW4_9RHOB</name>
<evidence type="ECO:0000259" key="7">
    <source>
        <dbReference type="Pfam" id="PF02687"/>
    </source>
</evidence>
<dbReference type="PANTHER" id="PTHR30287:SF2">
    <property type="entry name" value="BLL1001 PROTEIN"/>
    <property type="match status" value="1"/>
</dbReference>
<keyword evidence="2" id="KW-1003">Cell membrane</keyword>
<evidence type="ECO:0000256" key="4">
    <source>
        <dbReference type="ARBA" id="ARBA00022989"/>
    </source>
</evidence>
<evidence type="ECO:0000313" key="9">
    <source>
        <dbReference type="Proteomes" id="UP000051298"/>
    </source>
</evidence>
<dbReference type="eggNOG" id="COG0577">
    <property type="taxonomic scope" value="Bacteria"/>
</dbReference>
<accession>A0A0P1FGW4</accession>
<evidence type="ECO:0000313" key="8">
    <source>
        <dbReference type="EMBL" id="CUH58883.1"/>
    </source>
</evidence>
<evidence type="ECO:0000256" key="2">
    <source>
        <dbReference type="ARBA" id="ARBA00022475"/>
    </source>
</evidence>